<dbReference type="PIRSF" id="PIRSF018266">
    <property type="entry name" value="FecR"/>
    <property type="match status" value="1"/>
</dbReference>
<evidence type="ECO:0000259" key="2">
    <source>
        <dbReference type="Pfam" id="PF04773"/>
    </source>
</evidence>
<evidence type="ECO:0000313" key="4">
    <source>
        <dbReference type="EMBL" id="GEQ84905.1"/>
    </source>
</evidence>
<sequence length="298" mass="34097">MTREQLIQKWLDHDLTKSEEQAFIQLEDYAELTKLSRAMKHISLPDFETELELKKLQKNIKPKTKLTAHWKKILLPIAAVLIICFGIFKFSNNQIKTVKTIAAQIEKVTLPDTSIVQLNANSSISYSKKNWNNNRNISLNGEAHFKVAKGKKFVVQTTQGKVTVLGTQFNINDRNSFFEVVCFEGSVQVNFKNTIHVLKPGEIFSSENGLSFDSSVIDKIPTWINGKSTFKSKQYKYVLTEFERQYNLKFKVRNIDTNQIFTGSFPHNNLEKALQAITLPLHINATIIDTKNIQLSSE</sequence>
<keyword evidence="5" id="KW-1185">Reference proteome</keyword>
<keyword evidence="1" id="KW-0472">Membrane</keyword>
<dbReference type="Proteomes" id="UP000326994">
    <property type="component" value="Unassembled WGS sequence"/>
</dbReference>
<organism evidence="4 5">
    <name type="scientific">Patiriisocius marinistellae</name>
    <dbReference type="NCBI Taxonomy" id="2494560"/>
    <lineage>
        <taxon>Bacteria</taxon>
        <taxon>Pseudomonadati</taxon>
        <taxon>Bacteroidota</taxon>
        <taxon>Flavobacteriia</taxon>
        <taxon>Flavobacteriales</taxon>
        <taxon>Flavobacteriaceae</taxon>
        <taxon>Patiriisocius</taxon>
    </lineage>
</organism>
<comment type="caution">
    <text evidence="4">The sequence shown here is derived from an EMBL/GenBank/DDBJ whole genome shotgun (WGS) entry which is preliminary data.</text>
</comment>
<evidence type="ECO:0000259" key="3">
    <source>
        <dbReference type="Pfam" id="PF16344"/>
    </source>
</evidence>
<dbReference type="InterPro" id="IPR012373">
    <property type="entry name" value="Ferrdict_sens_TM"/>
</dbReference>
<dbReference type="InterPro" id="IPR006860">
    <property type="entry name" value="FecR"/>
</dbReference>
<evidence type="ECO:0000313" key="5">
    <source>
        <dbReference type="Proteomes" id="UP000326994"/>
    </source>
</evidence>
<dbReference type="PANTHER" id="PTHR30273">
    <property type="entry name" value="PERIPLASMIC SIGNAL SENSOR AND SIGMA FACTOR ACTIVATOR FECR-RELATED"/>
    <property type="match status" value="1"/>
</dbReference>
<dbReference type="Gene3D" id="2.60.120.1440">
    <property type="match status" value="1"/>
</dbReference>
<dbReference type="RefSeq" id="WP_151892837.1">
    <property type="nucleotide sequence ID" value="NZ_BKCF01000001.1"/>
</dbReference>
<dbReference type="Gene3D" id="3.55.50.30">
    <property type="match status" value="1"/>
</dbReference>
<dbReference type="Pfam" id="PF04773">
    <property type="entry name" value="FecR"/>
    <property type="match status" value="1"/>
</dbReference>
<dbReference type="OrthoDB" id="1097347at2"/>
<dbReference type="EMBL" id="BKCF01000001">
    <property type="protein sequence ID" value="GEQ84905.1"/>
    <property type="molecule type" value="Genomic_DNA"/>
</dbReference>
<keyword evidence="1" id="KW-0812">Transmembrane</keyword>
<dbReference type="GO" id="GO:0016989">
    <property type="term" value="F:sigma factor antagonist activity"/>
    <property type="evidence" value="ECO:0007669"/>
    <property type="project" value="TreeGrafter"/>
</dbReference>
<dbReference type="Pfam" id="PF16344">
    <property type="entry name" value="FecR_C"/>
    <property type="match status" value="1"/>
</dbReference>
<evidence type="ECO:0000256" key="1">
    <source>
        <dbReference type="SAM" id="Phobius"/>
    </source>
</evidence>
<proteinExistence type="predicted"/>
<feature type="transmembrane region" description="Helical" evidence="1">
    <location>
        <begin position="73"/>
        <end position="91"/>
    </location>
</feature>
<feature type="domain" description="FecR protein" evidence="2">
    <location>
        <begin position="97"/>
        <end position="188"/>
    </location>
</feature>
<dbReference type="PANTHER" id="PTHR30273:SF2">
    <property type="entry name" value="PROTEIN FECR"/>
    <property type="match status" value="1"/>
</dbReference>
<accession>A0A5J4FXY6</accession>
<gene>
    <name evidence="4" type="ORF">ULMS_04130</name>
</gene>
<keyword evidence="1" id="KW-1133">Transmembrane helix</keyword>
<name>A0A5J4FXY6_9FLAO</name>
<dbReference type="InterPro" id="IPR032508">
    <property type="entry name" value="FecR_C"/>
</dbReference>
<dbReference type="AlphaFoldDB" id="A0A5J4FXY6"/>
<reference evidence="4 5" key="1">
    <citation type="submission" date="2019-08" db="EMBL/GenBank/DDBJ databases">
        <title>Ulvibacter marinistellae sp. nov., isolated from a starfish, Patiria pectinifera.</title>
        <authorList>
            <person name="Kawano K."/>
            <person name="Ushijima N."/>
            <person name="Kihara M."/>
            <person name="Itoh H."/>
        </authorList>
    </citation>
    <scope>NUCLEOTIDE SEQUENCE [LARGE SCALE GENOMIC DNA]</scope>
    <source>
        <strain evidence="4 5">KK4</strain>
    </source>
</reference>
<feature type="domain" description="Protein FecR C-terminal" evidence="3">
    <location>
        <begin position="229"/>
        <end position="293"/>
    </location>
</feature>
<protein>
    <submittedName>
        <fullName evidence="4">Anti-sigma factor</fullName>
    </submittedName>
</protein>